<name>A0A9N7MMZ6_STRHE</name>
<dbReference type="OrthoDB" id="1936426at2759"/>
<comment type="caution">
    <text evidence="1">The sequence shown here is derived from an EMBL/GenBank/DDBJ whole genome shotgun (WGS) entry which is preliminary data.</text>
</comment>
<organism evidence="1 2">
    <name type="scientific">Striga hermonthica</name>
    <name type="common">Purple witchweed</name>
    <name type="synonym">Buchnera hermonthica</name>
    <dbReference type="NCBI Taxonomy" id="68872"/>
    <lineage>
        <taxon>Eukaryota</taxon>
        <taxon>Viridiplantae</taxon>
        <taxon>Streptophyta</taxon>
        <taxon>Embryophyta</taxon>
        <taxon>Tracheophyta</taxon>
        <taxon>Spermatophyta</taxon>
        <taxon>Magnoliopsida</taxon>
        <taxon>eudicotyledons</taxon>
        <taxon>Gunneridae</taxon>
        <taxon>Pentapetalae</taxon>
        <taxon>asterids</taxon>
        <taxon>lamiids</taxon>
        <taxon>Lamiales</taxon>
        <taxon>Orobanchaceae</taxon>
        <taxon>Buchnereae</taxon>
        <taxon>Striga</taxon>
    </lineage>
</organism>
<sequence>MRKKSSSSKMWYWVVPCKSKSRLRRESRMEIEEILKMKLETIHEEPETENGPMAKHSSFSKKVKRVGFKDSYVVFMTGFAARGGLGGLPRY</sequence>
<dbReference type="AlphaFoldDB" id="A0A9N7MMZ6"/>
<proteinExistence type="predicted"/>
<accession>A0A9N7MMZ6</accession>
<dbReference type="Proteomes" id="UP001153555">
    <property type="component" value="Unassembled WGS sequence"/>
</dbReference>
<gene>
    <name evidence="1" type="ORF">SHERM_12380</name>
</gene>
<keyword evidence="2" id="KW-1185">Reference proteome</keyword>
<evidence type="ECO:0000313" key="2">
    <source>
        <dbReference type="Proteomes" id="UP001153555"/>
    </source>
</evidence>
<evidence type="ECO:0000313" key="1">
    <source>
        <dbReference type="EMBL" id="CAA0810946.1"/>
    </source>
</evidence>
<reference evidence="1" key="1">
    <citation type="submission" date="2019-12" db="EMBL/GenBank/DDBJ databases">
        <authorList>
            <person name="Scholes J."/>
        </authorList>
    </citation>
    <scope>NUCLEOTIDE SEQUENCE</scope>
</reference>
<protein>
    <submittedName>
        <fullName evidence="1">Uncharacterized protein</fullName>
    </submittedName>
</protein>
<dbReference type="EMBL" id="CACSLK010007726">
    <property type="protein sequence ID" value="CAA0810946.1"/>
    <property type="molecule type" value="Genomic_DNA"/>
</dbReference>